<evidence type="ECO:0000313" key="1">
    <source>
        <dbReference type="EMBL" id="UOF90758.1"/>
    </source>
</evidence>
<accession>A0ABY4CK29</accession>
<gene>
    <name evidence="1" type="ORF">LSG31_00300</name>
</gene>
<keyword evidence="2" id="KW-1185">Reference proteome</keyword>
<organism evidence="1 2">
    <name type="scientific">Fodinisporobacter ferrooxydans</name>
    <dbReference type="NCBI Taxonomy" id="2901836"/>
    <lineage>
        <taxon>Bacteria</taxon>
        <taxon>Bacillati</taxon>
        <taxon>Bacillota</taxon>
        <taxon>Bacilli</taxon>
        <taxon>Bacillales</taxon>
        <taxon>Alicyclobacillaceae</taxon>
        <taxon>Fodinisporobacter</taxon>
    </lineage>
</organism>
<proteinExistence type="predicted"/>
<name>A0ABY4CK29_9BACL</name>
<dbReference type="Proteomes" id="UP000830167">
    <property type="component" value="Chromosome"/>
</dbReference>
<sequence length="145" mass="16318">MLNTQTPSQVTEQYMYNQYPCLQQWISFVQKASVKLAQYDATSCSQISQINNAAMKTIEYMQQNDSNANVVRVMRMLNDLYDSAWNGWTSFASQANNAYGTRSLGTTQDVLQSLTVFQTWDNALNPSPSFNPPVVLNTILEGITP</sequence>
<dbReference type="RefSeq" id="WP_347437458.1">
    <property type="nucleotide sequence ID" value="NZ_CP089291.1"/>
</dbReference>
<evidence type="ECO:0000313" key="2">
    <source>
        <dbReference type="Proteomes" id="UP000830167"/>
    </source>
</evidence>
<protein>
    <submittedName>
        <fullName evidence="1">Uncharacterized protein</fullName>
    </submittedName>
</protein>
<reference evidence="1" key="1">
    <citation type="submission" date="2021-12" db="EMBL/GenBank/DDBJ databases">
        <title>Alicyclobacillaceae gen. nov., sp. nov., isolated from chalcocite enrichment system.</title>
        <authorList>
            <person name="Jiang Z."/>
        </authorList>
    </citation>
    <scope>NUCLEOTIDE SEQUENCE</scope>
    <source>
        <strain evidence="1">MYW30-H2</strain>
    </source>
</reference>
<dbReference type="EMBL" id="CP089291">
    <property type="protein sequence ID" value="UOF90758.1"/>
    <property type="molecule type" value="Genomic_DNA"/>
</dbReference>